<reference evidence="1" key="1">
    <citation type="submission" date="2020-04" db="EMBL/GenBank/DDBJ databases">
        <authorList>
            <person name="Zhang T."/>
        </authorList>
    </citation>
    <scope>NUCLEOTIDE SEQUENCE</scope>
    <source>
        <strain evidence="1">HKST-UBA02</strain>
    </source>
</reference>
<dbReference type="AlphaFoldDB" id="A0A956SDQ6"/>
<reference evidence="1" key="2">
    <citation type="journal article" date="2021" name="Microbiome">
        <title>Successional dynamics and alternative stable states in a saline activated sludge microbial community over 9 years.</title>
        <authorList>
            <person name="Wang Y."/>
            <person name="Ye J."/>
            <person name="Ju F."/>
            <person name="Liu L."/>
            <person name="Boyd J.A."/>
            <person name="Deng Y."/>
            <person name="Parks D.H."/>
            <person name="Jiang X."/>
            <person name="Yin X."/>
            <person name="Woodcroft B.J."/>
            <person name="Tyson G.W."/>
            <person name="Hugenholtz P."/>
            <person name="Polz M.F."/>
            <person name="Zhang T."/>
        </authorList>
    </citation>
    <scope>NUCLEOTIDE SEQUENCE</scope>
    <source>
        <strain evidence="1">HKST-UBA02</strain>
    </source>
</reference>
<dbReference type="EMBL" id="JAGQHS010000024">
    <property type="protein sequence ID" value="MCA9755509.1"/>
    <property type="molecule type" value="Genomic_DNA"/>
</dbReference>
<gene>
    <name evidence="1" type="ORF">KDA27_06885</name>
</gene>
<evidence type="ECO:0000313" key="2">
    <source>
        <dbReference type="Proteomes" id="UP000739538"/>
    </source>
</evidence>
<evidence type="ECO:0000313" key="1">
    <source>
        <dbReference type="EMBL" id="MCA9755509.1"/>
    </source>
</evidence>
<accession>A0A956SDQ6</accession>
<comment type="caution">
    <text evidence="1">The sequence shown here is derived from an EMBL/GenBank/DDBJ whole genome shotgun (WGS) entry which is preliminary data.</text>
</comment>
<name>A0A956SDQ6_UNCEI</name>
<sequence>MKILLIVVVVLALTGFIAVQVLKRKLVHTICRMGAAKVYRQLRGVFGGEHTFRSATREEFDELDYSAYDSVREVLTSRSYRFLGGVEDTTVTESDPDRRTLIELFVDPTGTLCVASYQVEDSQISDVLSVNEEGRYLLTTNAELDRLTPPPFVDRHSSPGGTPIATLLSAHEERRAESQAWSQLETFPSLEDVSALMRRYTKQVSEYRQSIGYLTKDELEAMISEPGEAAAAKIVWAEFQKLSEIADADAA</sequence>
<proteinExistence type="predicted"/>
<protein>
    <submittedName>
        <fullName evidence="1">Uncharacterized protein</fullName>
    </submittedName>
</protein>
<organism evidence="1 2">
    <name type="scientific">Eiseniibacteriota bacterium</name>
    <dbReference type="NCBI Taxonomy" id="2212470"/>
    <lineage>
        <taxon>Bacteria</taxon>
        <taxon>Candidatus Eiseniibacteriota</taxon>
    </lineage>
</organism>
<dbReference type="Proteomes" id="UP000739538">
    <property type="component" value="Unassembled WGS sequence"/>
</dbReference>